<evidence type="ECO:0000256" key="1">
    <source>
        <dbReference type="ARBA" id="ARBA00004442"/>
    </source>
</evidence>
<reference evidence="5" key="1">
    <citation type="submission" date="2017-04" db="EMBL/GenBank/DDBJ databases">
        <title>Function of individual gut microbiota members based on whole genome sequencing of pure cultures obtained from chicken caecum.</title>
        <authorList>
            <person name="Medvecky M."/>
            <person name="Cejkova D."/>
            <person name="Polansky O."/>
            <person name="Karasova D."/>
            <person name="Kubasova T."/>
            <person name="Cizek A."/>
            <person name="Rychlik I."/>
        </authorList>
    </citation>
    <scope>NUCLEOTIDE SEQUENCE [LARGE SCALE GENOMIC DNA]</scope>
    <source>
        <strain evidence="5">An43</strain>
    </source>
</reference>
<protein>
    <recommendedName>
        <fullName evidence="6">TonB-dependent receptor</fullName>
    </recommendedName>
</protein>
<dbReference type="SUPFAM" id="SSF56935">
    <property type="entry name" value="Porins"/>
    <property type="match status" value="1"/>
</dbReference>
<sequence>MFAILASSIASAQNAKNGKQKNENSAITVADNQAQSMLLNASSDNGPREINIGLPTDLAGTAILENGIQVSYDSQSQSPNRVWRQDGSFSKVRSMNLYKTAIYNGSIGIAMSTESGRGSSKFGGAASFQTNSFGLLRGNFKVSGPLKNNFEYQISAFVNYDPTSMRASFDRFLDQTQIVRGFLNKKYKNGQVGIQYKFANSLGSNSLNQNPYIYHQDGTVTKYNGLAIGTTAYIEKSGMAYPQNIYSGEQLSWDLMKETGSTSHIFDIMGDHKYANGMKLNYTARFHYAQSGFWNPNLGTIFSTESQGANNRYVYRDDLNQVYTGDVQKGQMAVSNKWGKVGVFGRAELSKDTKHHNWLVGLSVNMLDAHDASRSVYGTYMTIEDNPTALVHQKMINGKWVNSSNELGCENPNSAIQYYDGIDSKTAIYLTDRWNMSKRLTLDLGLRAELQHIDGYWAPTSVRGKNDNGANVLKGKEKLKKDWFNKSATANLVYKAFKNGGFTADALYAEIGGNLSSYAQAVDPEIKQSKTTAFSAGVYYNHPVVSVTSKVNYIKRTNYSFAGNFENPNNVTEIQRTTVKYDVQTIGWTTDVDLKPFKGFNLHLLMTLQNPKYSQFDFTMFDQRFNYTDKTVRGVSKVLLEIEPSYQFKKFRIWGSARYFSKQYACFSDALYFAPRWETFAGIDYKYNKNVNLSVNVVNLLNETGAQGSIAGANTITEEAASAYYDKPLAGTFIRPFTVEFKTSIKF</sequence>
<proteinExistence type="predicted"/>
<evidence type="ECO:0000313" key="4">
    <source>
        <dbReference type="EMBL" id="OUO01575.1"/>
    </source>
</evidence>
<evidence type="ECO:0000256" key="2">
    <source>
        <dbReference type="ARBA" id="ARBA00023136"/>
    </source>
</evidence>
<comment type="subcellular location">
    <subcellularLocation>
        <location evidence="1">Cell outer membrane</location>
    </subcellularLocation>
</comment>
<organism evidence="4 5">
    <name type="scientific">Bacteroides clarus</name>
    <dbReference type="NCBI Taxonomy" id="626929"/>
    <lineage>
        <taxon>Bacteria</taxon>
        <taxon>Pseudomonadati</taxon>
        <taxon>Bacteroidota</taxon>
        <taxon>Bacteroidia</taxon>
        <taxon>Bacteroidales</taxon>
        <taxon>Bacteroidaceae</taxon>
        <taxon>Bacteroides</taxon>
    </lineage>
</organism>
<keyword evidence="3" id="KW-0998">Cell outer membrane</keyword>
<evidence type="ECO:0000313" key="5">
    <source>
        <dbReference type="Proteomes" id="UP000195386"/>
    </source>
</evidence>
<dbReference type="InterPro" id="IPR036942">
    <property type="entry name" value="Beta-barrel_TonB_sf"/>
</dbReference>
<dbReference type="AlphaFoldDB" id="A0A1Y3YUN4"/>
<evidence type="ECO:0008006" key="6">
    <source>
        <dbReference type="Google" id="ProtNLM"/>
    </source>
</evidence>
<accession>A0A1Y3YUN4</accession>
<dbReference type="EMBL" id="NFII01000005">
    <property type="protein sequence ID" value="OUO01575.1"/>
    <property type="molecule type" value="Genomic_DNA"/>
</dbReference>
<gene>
    <name evidence="4" type="ORF">B5F97_08020</name>
</gene>
<dbReference type="GO" id="GO:0009279">
    <property type="term" value="C:cell outer membrane"/>
    <property type="evidence" value="ECO:0007669"/>
    <property type="project" value="UniProtKB-SubCell"/>
</dbReference>
<dbReference type="Gene3D" id="2.40.170.20">
    <property type="entry name" value="TonB-dependent receptor, beta-barrel domain"/>
    <property type="match status" value="1"/>
</dbReference>
<name>A0A1Y3YUN4_9BACE</name>
<evidence type="ECO:0000256" key="3">
    <source>
        <dbReference type="ARBA" id="ARBA00023237"/>
    </source>
</evidence>
<comment type="caution">
    <text evidence="4">The sequence shown here is derived from an EMBL/GenBank/DDBJ whole genome shotgun (WGS) entry which is preliminary data.</text>
</comment>
<dbReference type="Proteomes" id="UP000195386">
    <property type="component" value="Unassembled WGS sequence"/>
</dbReference>
<keyword evidence="2" id="KW-0472">Membrane</keyword>